<dbReference type="Gene3D" id="2.60.40.10">
    <property type="entry name" value="Immunoglobulins"/>
    <property type="match status" value="1"/>
</dbReference>
<dbReference type="EMBL" id="PFSF01000055">
    <property type="protein sequence ID" value="PJC27993.1"/>
    <property type="molecule type" value="Genomic_DNA"/>
</dbReference>
<organism evidence="1 2">
    <name type="scientific">Candidatus Shapirobacteria bacterium CG_4_9_14_0_2_um_filter_39_11</name>
    <dbReference type="NCBI Taxonomy" id="1974478"/>
    <lineage>
        <taxon>Bacteria</taxon>
        <taxon>Candidatus Shapironibacteriota</taxon>
    </lineage>
</organism>
<reference evidence="2" key="1">
    <citation type="submission" date="2017-09" db="EMBL/GenBank/DDBJ databases">
        <title>Depth-based differentiation of microbial function through sediment-hosted aquifers and enrichment of novel symbionts in the deep terrestrial subsurface.</title>
        <authorList>
            <person name="Probst A.J."/>
            <person name="Ladd B."/>
            <person name="Jarett J.K."/>
            <person name="Geller-Mcgrath D.E."/>
            <person name="Sieber C.M.K."/>
            <person name="Emerson J.B."/>
            <person name="Anantharaman K."/>
            <person name="Thomas B.C."/>
            <person name="Malmstrom R."/>
            <person name="Stieglmeier M."/>
            <person name="Klingl A."/>
            <person name="Woyke T."/>
            <person name="Ryan C.M."/>
            <person name="Banfield J.F."/>
        </authorList>
    </citation>
    <scope>NUCLEOTIDE SEQUENCE [LARGE SCALE GENOMIC DNA]</scope>
</reference>
<evidence type="ECO:0008006" key="3">
    <source>
        <dbReference type="Google" id="ProtNLM"/>
    </source>
</evidence>
<feature type="non-terminal residue" evidence="1">
    <location>
        <position position="1"/>
    </location>
</feature>
<evidence type="ECO:0000313" key="2">
    <source>
        <dbReference type="Proteomes" id="UP000229816"/>
    </source>
</evidence>
<gene>
    <name evidence="1" type="ORF">CO054_02525</name>
</gene>
<comment type="caution">
    <text evidence="1">The sequence shown here is derived from an EMBL/GenBank/DDBJ whole genome shotgun (WGS) entry which is preliminary data.</text>
</comment>
<name>A0A2M8ES83_9BACT</name>
<feature type="non-terminal residue" evidence="1">
    <location>
        <position position="70"/>
    </location>
</feature>
<protein>
    <recommendedName>
        <fullName evidence="3">Bacterial Ig-like domain-containing protein</fullName>
    </recommendedName>
</protein>
<dbReference type="InterPro" id="IPR013783">
    <property type="entry name" value="Ig-like_fold"/>
</dbReference>
<dbReference type="AlphaFoldDB" id="A0A2M8ES83"/>
<proteinExistence type="predicted"/>
<sequence>KFYINDEEKAVFHQKPFEKEVSLSDGKYMIKVTAKDDEGNQTEAEVKIGVNIAWDWQPSPTPTPTEVVPS</sequence>
<evidence type="ECO:0000313" key="1">
    <source>
        <dbReference type="EMBL" id="PJC27993.1"/>
    </source>
</evidence>
<accession>A0A2M8ES83</accession>
<dbReference type="Proteomes" id="UP000229816">
    <property type="component" value="Unassembled WGS sequence"/>
</dbReference>